<dbReference type="Proteomes" id="UP001175211">
    <property type="component" value="Unassembled WGS sequence"/>
</dbReference>
<dbReference type="RefSeq" id="XP_060324012.1">
    <property type="nucleotide sequence ID" value="XM_060465766.1"/>
</dbReference>
<sequence length="291" mass="32756">MSARVSSTITIPIPHPGEPSSISGILEQLDSSGKPLHGRKLALILHGMFGHKDYLFLKRLALTLPMDSFRFDFRGRFESPGIRRLRKLEEDAQDLRVVAEYLKSHFGYEIDLVIGHLRGAILAVQWLCTTECGKNVSGFVNVSGILRMQDAYGLDEGEWMKNISTQGYHLVNLKSFKAKVYREDFDNYANFDLSMSMVQDKFPRATDVLTIHGLADKTSAVYNALLYAKTLSKRNPGTHSLHLMEHADHFYTGRHTEVVQTILDWWDAHLKGTLQTGIWAGAESGDTSCKL</sequence>
<name>A0AA39JG87_ARMTA</name>
<dbReference type="SUPFAM" id="SSF53474">
    <property type="entry name" value="alpha/beta-Hydrolases"/>
    <property type="match status" value="1"/>
</dbReference>
<comment type="caution">
    <text evidence="2">The sequence shown here is derived from an EMBL/GenBank/DDBJ whole genome shotgun (WGS) entry which is preliminary data.</text>
</comment>
<gene>
    <name evidence="2" type="ORF">EV420DRAFT_1087525</name>
</gene>
<evidence type="ECO:0000259" key="1">
    <source>
        <dbReference type="Pfam" id="PF00326"/>
    </source>
</evidence>
<dbReference type="InterPro" id="IPR001375">
    <property type="entry name" value="Peptidase_S9_cat"/>
</dbReference>
<accession>A0AA39JG87</accession>
<protein>
    <submittedName>
        <fullName evidence="2">Alpha/Beta hydrolase protein</fullName>
    </submittedName>
</protein>
<dbReference type="Pfam" id="PF00326">
    <property type="entry name" value="Peptidase_S9"/>
    <property type="match status" value="1"/>
</dbReference>
<keyword evidence="2" id="KW-0378">Hydrolase</keyword>
<dbReference type="GO" id="GO:0006508">
    <property type="term" value="P:proteolysis"/>
    <property type="evidence" value="ECO:0007669"/>
    <property type="project" value="InterPro"/>
</dbReference>
<dbReference type="GeneID" id="85349314"/>
<evidence type="ECO:0000313" key="2">
    <source>
        <dbReference type="EMBL" id="KAK0441507.1"/>
    </source>
</evidence>
<organism evidence="2 3">
    <name type="scientific">Armillaria tabescens</name>
    <name type="common">Ringless honey mushroom</name>
    <name type="synonym">Agaricus tabescens</name>
    <dbReference type="NCBI Taxonomy" id="1929756"/>
    <lineage>
        <taxon>Eukaryota</taxon>
        <taxon>Fungi</taxon>
        <taxon>Dikarya</taxon>
        <taxon>Basidiomycota</taxon>
        <taxon>Agaricomycotina</taxon>
        <taxon>Agaricomycetes</taxon>
        <taxon>Agaricomycetidae</taxon>
        <taxon>Agaricales</taxon>
        <taxon>Marasmiineae</taxon>
        <taxon>Physalacriaceae</taxon>
        <taxon>Desarmillaria</taxon>
    </lineage>
</organism>
<reference evidence="2" key="1">
    <citation type="submission" date="2023-06" db="EMBL/GenBank/DDBJ databases">
        <authorList>
            <consortium name="Lawrence Berkeley National Laboratory"/>
            <person name="Ahrendt S."/>
            <person name="Sahu N."/>
            <person name="Indic B."/>
            <person name="Wong-Bajracharya J."/>
            <person name="Merenyi Z."/>
            <person name="Ke H.-M."/>
            <person name="Monk M."/>
            <person name="Kocsube S."/>
            <person name="Drula E."/>
            <person name="Lipzen A."/>
            <person name="Balint B."/>
            <person name="Henrissat B."/>
            <person name="Andreopoulos B."/>
            <person name="Martin F.M."/>
            <person name="Harder C.B."/>
            <person name="Rigling D."/>
            <person name="Ford K.L."/>
            <person name="Foster G.D."/>
            <person name="Pangilinan J."/>
            <person name="Papanicolaou A."/>
            <person name="Barry K."/>
            <person name="LaButti K."/>
            <person name="Viragh M."/>
            <person name="Koriabine M."/>
            <person name="Yan M."/>
            <person name="Riley R."/>
            <person name="Champramary S."/>
            <person name="Plett K.L."/>
            <person name="Tsai I.J."/>
            <person name="Slot J."/>
            <person name="Sipos G."/>
            <person name="Plett J."/>
            <person name="Nagy L.G."/>
            <person name="Grigoriev I.V."/>
        </authorList>
    </citation>
    <scope>NUCLEOTIDE SEQUENCE</scope>
    <source>
        <strain evidence="2">CCBAS 213</strain>
    </source>
</reference>
<dbReference type="InterPro" id="IPR029058">
    <property type="entry name" value="AB_hydrolase_fold"/>
</dbReference>
<dbReference type="GO" id="GO:0008236">
    <property type="term" value="F:serine-type peptidase activity"/>
    <property type="evidence" value="ECO:0007669"/>
    <property type="project" value="InterPro"/>
</dbReference>
<keyword evidence="3" id="KW-1185">Reference proteome</keyword>
<proteinExistence type="predicted"/>
<evidence type="ECO:0000313" key="3">
    <source>
        <dbReference type="Proteomes" id="UP001175211"/>
    </source>
</evidence>
<dbReference type="Gene3D" id="3.40.50.1820">
    <property type="entry name" value="alpha/beta hydrolase"/>
    <property type="match status" value="1"/>
</dbReference>
<dbReference type="EMBL" id="JAUEPS010000069">
    <property type="protein sequence ID" value="KAK0441507.1"/>
    <property type="molecule type" value="Genomic_DNA"/>
</dbReference>
<dbReference type="AlphaFoldDB" id="A0AA39JG87"/>
<feature type="domain" description="Peptidase S9 prolyl oligopeptidase catalytic" evidence="1">
    <location>
        <begin position="186"/>
        <end position="272"/>
    </location>
</feature>